<sequence length="501" mass="52909">MPTRLWRVRRAAAVLATLVALVPAAACSVDPPAGVQGPEVAPIAQTETDTAPLSLGTDRVRGGGGVVAAGGRDSVYNYGPTLMVDGGRYRMWWCSQLGIANPPGDDILLAEAKGPGGPYTGPDGTPGTPVFSGSFTGFDAVHTCDPSVIKVGGTYYLYYTGAAGAHANGNAIGLATSRDGRVWSRANGGAPIVSASHNVHRANEYGAGQPAVAHVDGWFYLMFTDTTGRGAGRNGAGQFVLRARDPAFGTDVELLGENGFERTMGTGDRDRSVVDAFSADLMWVDALDAFAIAHETSDGTTLTFWDREFRRHPYQPAVVRGPWKEGPGLVRDPEGHALPSLDDPCQRVPVDLVRATTNAAAPTDLRWYGADLTGTAACLDATRALRTLEGFAMPSPERTIDLVLGGKVVRVERRAVADRLAVKVLDRRVPALDSVPVEAHLTSAAPGVRIGPKQAGLLLDDKRLWALSDPALAATNSSALADITPRDWAGYQRGPDLVARR</sequence>
<reference evidence="2 3" key="1">
    <citation type="submission" date="2016-10" db="EMBL/GenBank/DDBJ databases">
        <title>The Draft Genome Sequence of Actinokineospora bangkokensis 44EHWT reveals the biosynthetic pathway of antifungal compounds Thailandins with unusual extender unit butylmalonyl-CoA.</title>
        <authorList>
            <person name="Greule A."/>
            <person name="Intra B."/>
            <person name="Flemming S."/>
            <person name="Rommel M.G."/>
            <person name="Panbangred W."/>
            <person name="Bechthold A."/>
        </authorList>
    </citation>
    <scope>NUCLEOTIDE SEQUENCE [LARGE SCALE GENOMIC DNA]</scope>
    <source>
        <strain evidence="2 3">44EHW</strain>
    </source>
</reference>
<dbReference type="SUPFAM" id="SSF75005">
    <property type="entry name" value="Arabinanase/levansucrase/invertase"/>
    <property type="match status" value="1"/>
</dbReference>
<accession>A0A1Q9LI35</accession>
<protein>
    <submittedName>
        <fullName evidence="2">Beta-xylosidase</fullName>
    </submittedName>
</protein>
<keyword evidence="3" id="KW-1185">Reference proteome</keyword>
<dbReference type="AlphaFoldDB" id="A0A1Q9LI35"/>
<dbReference type="InterPro" id="IPR023296">
    <property type="entry name" value="Glyco_hydro_beta-prop_sf"/>
</dbReference>
<proteinExistence type="predicted"/>
<keyword evidence="1" id="KW-0732">Signal</keyword>
<dbReference type="OrthoDB" id="3657989at2"/>
<evidence type="ECO:0000313" key="2">
    <source>
        <dbReference type="EMBL" id="OLR91701.1"/>
    </source>
</evidence>
<organism evidence="2 3">
    <name type="scientific">Actinokineospora bangkokensis</name>
    <dbReference type="NCBI Taxonomy" id="1193682"/>
    <lineage>
        <taxon>Bacteria</taxon>
        <taxon>Bacillati</taxon>
        <taxon>Actinomycetota</taxon>
        <taxon>Actinomycetes</taxon>
        <taxon>Pseudonocardiales</taxon>
        <taxon>Pseudonocardiaceae</taxon>
        <taxon>Actinokineospora</taxon>
    </lineage>
</organism>
<evidence type="ECO:0000313" key="3">
    <source>
        <dbReference type="Proteomes" id="UP000186040"/>
    </source>
</evidence>
<dbReference type="Gene3D" id="2.115.10.20">
    <property type="entry name" value="Glycosyl hydrolase domain, family 43"/>
    <property type="match status" value="1"/>
</dbReference>
<gene>
    <name evidence="2" type="ORF">BJP25_25160</name>
</gene>
<dbReference type="Proteomes" id="UP000186040">
    <property type="component" value="Unassembled WGS sequence"/>
</dbReference>
<feature type="signal peptide" evidence="1">
    <location>
        <begin position="1"/>
        <end position="26"/>
    </location>
</feature>
<dbReference type="EMBL" id="MKQR01000020">
    <property type="protein sequence ID" value="OLR91701.1"/>
    <property type="molecule type" value="Genomic_DNA"/>
</dbReference>
<feature type="chain" id="PRO_5012254956" evidence="1">
    <location>
        <begin position="27"/>
        <end position="501"/>
    </location>
</feature>
<name>A0A1Q9LI35_9PSEU</name>
<dbReference type="RefSeq" id="WP_075976542.1">
    <property type="nucleotide sequence ID" value="NZ_MKQR01000020.1"/>
</dbReference>
<dbReference type="STRING" id="1193682.BJP25_25160"/>
<evidence type="ECO:0000256" key="1">
    <source>
        <dbReference type="SAM" id="SignalP"/>
    </source>
</evidence>
<comment type="caution">
    <text evidence="2">The sequence shown here is derived from an EMBL/GenBank/DDBJ whole genome shotgun (WGS) entry which is preliminary data.</text>
</comment>